<evidence type="ECO:0000313" key="1">
    <source>
        <dbReference type="EMBL" id="MDN4506897.1"/>
    </source>
</evidence>
<dbReference type="PANTHER" id="PTHR34724:SF2">
    <property type="entry name" value="OS12G0596101 PROTEIN"/>
    <property type="match status" value="1"/>
</dbReference>
<dbReference type="AlphaFoldDB" id="A0AAE4QU18"/>
<dbReference type="GeneID" id="97368226"/>
<accession>A0AAE4QU18</accession>
<evidence type="ECO:0000313" key="3">
    <source>
        <dbReference type="Proteomes" id="UP001172702"/>
    </source>
</evidence>
<reference evidence="2" key="2">
    <citation type="submission" date="2023-10" db="EMBL/GenBank/DDBJ databases">
        <title>Development of a sustainable strategy for remediation of hydrocarbon-contaminated territories based on the waste exchange concept.</title>
        <authorList>
            <person name="Krivoruchko A."/>
        </authorList>
    </citation>
    <scope>NUCLEOTIDE SEQUENCE</scope>
    <source>
        <strain evidence="2">IEGM 1175</strain>
    </source>
</reference>
<gene>
    <name evidence="1" type="ORF">QYF62_12610</name>
    <name evidence="2" type="ORF">R3P82_03155</name>
</gene>
<dbReference type="EMBL" id="JAUHTB010000015">
    <property type="protein sequence ID" value="MDN4506897.1"/>
    <property type="molecule type" value="Genomic_DNA"/>
</dbReference>
<dbReference type="PANTHER" id="PTHR34724">
    <property type="entry name" value="OS12G0596101 PROTEIN"/>
    <property type="match status" value="1"/>
</dbReference>
<keyword evidence="3" id="KW-1185">Reference proteome</keyword>
<dbReference type="EMBL" id="JAWLKJ010000001">
    <property type="protein sequence ID" value="MDV6298105.1"/>
    <property type="molecule type" value="Genomic_DNA"/>
</dbReference>
<comment type="caution">
    <text evidence="2">The sequence shown here is derived from an EMBL/GenBank/DDBJ whole genome shotgun (WGS) entry which is preliminary data.</text>
</comment>
<sequence length="56" mass="6046">MCRPATCKKCGKTTWAGCGMHVDQVMAGVPKADRCPGHESDVPAVKDGFFAKMFSR</sequence>
<name>A0AAE4QU18_9ACTN</name>
<organism evidence="2 4">
    <name type="scientific">Dietzia maris</name>
    <dbReference type="NCBI Taxonomy" id="37915"/>
    <lineage>
        <taxon>Bacteria</taxon>
        <taxon>Bacillati</taxon>
        <taxon>Actinomycetota</taxon>
        <taxon>Actinomycetes</taxon>
        <taxon>Mycobacteriales</taxon>
        <taxon>Dietziaceae</taxon>
        <taxon>Dietzia</taxon>
    </lineage>
</organism>
<protein>
    <submittedName>
        <fullName evidence="2">Uncharacterized protein</fullName>
    </submittedName>
</protein>
<dbReference type="Proteomes" id="UP001172702">
    <property type="component" value="Unassembled WGS sequence"/>
</dbReference>
<dbReference type="Proteomes" id="UP001185873">
    <property type="component" value="Unassembled WGS sequence"/>
</dbReference>
<reference evidence="1 3" key="1">
    <citation type="submission" date="2023-07" db="EMBL/GenBank/DDBJ databases">
        <title>Strategy for survival of the halotoleranting strain Dietzia MX2 from the Yakshinskoe mineral salts deposit.</title>
        <authorList>
            <person name="Kharitonova M.A."/>
            <person name="Kupriyanova-Ashina F.G."/>
            <person name="Shakirov T.R."/>
            <person name="Vafina M.S."/>
            <person name="Ilinskaya O.N."/>
        </authorList>
    </citation>
    <scope>NUCLEOTIDE SEQUENCE [LARGE SCALE GENOMIC DNA]</scope>
    <source>
        <strain evidence="1 3">MX2</strain>
    </source>
</reference>
<evidence type="ECO:0000313" key="4">
    <source>
        <dbReference type="Proteomes" id="UP001185873"/>
    </source>
</evidence>
<dbReference type="RefSeq" id="WP_096905156.1">
    <property type="nucleotide sequence ID" value="NZ_CANNAK010000001.1"/>
</dbReference>
<evidence type="ECO:0000313" key="2">
    <source>
        <dbReference type="EMBL" id="MDV6298105.1"/>
    </source>
</evidence>
<proteinExistence type="predicted"/>